<dbReference type="Proteomes" id="UP000813385">
    <property type="component" value="Unassembled WGS sequence"/>
</dbReference>
<sequence>MEAAFDHQARVDVGGVIEDLAIFRDVLRSHHGHIAWEDRPRTVIITAASEGDLMAIANAVTRAVKAGRARGRLGSTPIFICEPPRDAIMGTYVTLKDVLGGCRPVMTSDADETTDIMSLIDAVPDKQGFVSRATSTLFHWLRSLHYVRSRVILRLQFGYMKIYPQPAATNISWPTFSDYLNNPNSQWTLTPLTDASRVLESMNKDPDMFWPTDHEQKDLLLVVFEKNTVEIELDFSGSADDGTYRLQLAGGTAWLPDNLDGHGLEVVSSSPSLSMDWSFRGTTRHPDRSIAARQLAWNLQKGVAYSKERIVGGRRVPVFTIPRQETKILRTILKRPHRFMYKDSTWCVEVTETYTWSGSAMTGDFVVQYPISAFQHDWDDYLGPLDDINDTRPWALDPSMSRILSGTGDNVEARLGGVVEFTEDLRLFLANAAEN</sequence>
<dbReference type="EMBL" id="JAGPXD010000004">
    <property type="protein sequence ID" value="KAH7359105.1"/>
    <property type="molecule type" value="Genomic_DNA"/>
</dbReference>
<evidence type="ECO:0000313" key="1">
    <source>
        <dbReference type="EMBL" id="KAH7359105.1"/>
    </source>
</evidence>
<protein>
    <submittedName>
        <fullName evidence="1">Uncharacterized protein</fullName>
    </submittedName>
</protein>
<comment type="caution">
    <text evidence="1">The sequence shown here is derived from an EMBL/GenBank/DDBJ whole genome shotgun (WGS) entry which is preliminary data.</text>
</comment>
<gene>
    <name evidence="1" type="ORF">B0T11DRAFT_341273</name>
</gene>
<reference evidence="1" key="1">
    <citation type="journal article" date="2021" name="Nat. Commun.">
        <title>Genetic determinants of endophytism in the Arabidopsis root mycobiome.</title>
        <authorList>
            <person name="Mesny F."/>
            <person name="Miyauchi S."/>
            <person name="Thiergart T."/>
            <person name="Pickel B."/>
            <person name="Atanasova L."/>
            <person name="Karlsson M."/>
            <person name="Huettel B."/>
            <person name="Barry K.W."/>
            <person name="Haridas S."/>
            <person name="Chen C."/>
            <person name="Bauer D."/>
            <person name="Andreopoulos W."/>
            <person name="Pangilinan J."/>
            <person name="LaButti K."/>
            <person name="Riley R."/>
            <person name="Lipzen A."/>
            <person name="Clum A."/>
            <person name="Drula E."/>
            <person name="Henrissat B."/>
            <person name="Kohler A."/>
            <person name="Grigoriev I.V."/>
            <person name="Martin F.M."/>
            <person name="Hacquard S."/>
        </authorList>
    </citation>
    <scope>NUCLEOTIDE SEQUENCE</scope>
    <source>
        <strain evidence="1">MPI-CAGE-AT-0016</strain>
    </source>
</reference>
<dbReference type="AlphaFoldDB" id="A0A8K0X343"/>
<organism evidence="1 2">
    <name type="scientific">Plectosphaerella cucumerina</name>
    <dbReference type="NCBI Taxonomy" id="40658"/>
    <lineage>
        <taxon>Eukaryota</taxon>
        <taxon>Fungi</taxon>
        <taxon>Dikarya</taxon>
        <taxon>Ascomycota</taxon>
        <taxon>Pezizomycotina</taxon>
        <taxon>Sordariomycetes</taxon>
        <taxon>Hypocreomycetidae</taxon>
        <taxon>Glomerellales</taxon>
        <taxon>Plectosphaerellaceae</taxon>
        <taxon>Plectosphaerella</taxon>
    </lineage>
</organism>
<evidence type="ECO:0000313" key="2">
    <source>
        <dbReference type="Proteomes" id="UP000813385"/>
    </source>
</evidence>
<proteinExistence type="predicted"/>
<accession>A0A8K0X343</accession>
<keyword evidence="2" id="KW-1185">Reference proteome</keyword>
<name>A0A8K0X343_9PEZI</name>